<comment type="caution">
    <text evidence="3">The sequence shown here is derived from an EMBL/GenBank/DDBJ whole genome shotgun (WGS) entry which is preliminary data.</text>
</comment>
<accession>A0ABV4TPW2</accession>
<evidence type="ECO:0000256" key="2">
    <source>
        <dbReference type="SAM" id="Phobius"/>
    </source>
</evidence>
<name>A0ABV4TPW2_9GAMM</name>
<dbReference type="Pfam" id="PF04350">
    <property type="entry name" value="PilO"/>
    <property type="match status" value="1"/>
</dbReference>
<feature type="coiled-coil region" evidence="1">
    <location>
        <begin position="46"/>
        <end position="90"/>
    </location>
</feature>
<dbReference type="InterPro" id="IPR014717">
    <property type="entry name" value="Transl_elong_EF1B/ribsomal_bS6"/>
</dbReference>
<reference evidence="3 4" key="1">
    <citation type="submission" date="2024-08" db="EMBL/GenBank/DDBJ databases">
        <title>Whole-genome sequencing of halo(alkali)philic microorganisms from hypersaline lakes.</title>
        <authorList>
            <person name="Sorokin D.Y."/>
            <person name="Merkel A.Y."/>
            <person name="Messina E."/>
            <person name="Yakimov M."/>
        </authorList>
    </citation>
    <scope>NUCLEOTIDE SEQUENCE [LARGE SCALE GENOMIC DNA]</scope>
    <source>
        <strain evidence="3 4">Cl-TMA</strain>
    </source>
</reference>
<keyword evidence="4" id="KW-1185">Reference proteome</keyword>
<organism evidence="3 4">
    <name type="scientific">Thiohalorhabdus methylotrophus</name>
    <dbReference type="NCBI Taxonomy" id="3242694"/>
    <lineage>
        <taxon>Bacteria</taxon>
        <taxon>Pseudomonadati</taxon>
        <taxon>Pseudomonadota</taxon>
        <taxon>Gammaproteobacteria</taxon>
        <taxon>Thiohalorhabdales</taxon>
        <taxon>Thiohalorhabdaceae</taxon>
        <taxon>Thiohalorhabdus</taxon>
    </lineage>
</organism>
<dbReference type="InterPro" id="IPR007445">
    <property type="entry name" value="PilO"/>
</dbReference>
<dbReference type="EMBL" id="JBGUAW010000001">
    <property type="protein sequence ID" value="MFA9459297.1"/>
    <property type="molecule type" value="Genomic_DNA"/>
</dbReference>
<keyword evidence="2" id="KW-0472">Membrane</keyword>
<dbReference type="PIRSF" id="PIRSF016482">
    <property type="entry name" value="PilO"/>
    <property type="match status" value="1"/>
</dbReference>
<evidence type="ECO:0000256" key="1">
    <source>
        <dbReference type="SAM" id="Coils"/>
    </source>
</evidence>
<dbReference type="Proteomes" id="UP001575181">
    <property type="component" value="Unassembled WGS sequence"/>
</dbReference>
<dbReference type="PANTHER" id="PTHR39555">
    <property type="entry name" value="FIMBRIAL ASSEMBLY PROTEIN PILO-LIKE PROTEIN-RELATED"/>
    <property type="match status" value="1"/>
</dbReference>
<evidence type="ECO:0000313" key="4">
    <source>
        <dbReference type="Proteomes" id="UP001575181"/>
    </source>
</evidence>
<gene>
    <name evidence="3" type="ORF">ACERLL_00465</name>
</gene>
<keyword evidence="2" id="KW-0812">Transmembrane</keyword>
<dbReference type="RefSeq" id="WP_373654088.1">
    <property type="nucleotide sequence ID" value="NZ_JBGUAW010000001.1"/>
</dbReference>
<protein>
    <submittedName>
        <fullName evidence="3">Type 4a pilus biogenesis protein PilO</fullName>
    </submittedName>
</protein>
<feature type="transmembrane region" description="Helical" evidence="2">
    <location>
        <begin position="20"/>
        <end position="39"/>
    </location>
</feature>
<dbReference type="Gene3D" id="1.10.287.540">
    <property type="entry name" value="Helix hairpin bin"/>
    <property type="match status" value="1"/>
</dbReference>
<dbReference type="Gene3D" id="3.30.70.60">
    <property type="match status" value="1"/>
</dbReference>
<keyword evidence="1" id="KW-0175">Coiled coil</keyword>
<keyword evidence="2" id="KW-1133">Transmembrane helix</keyword>
<evidence type="ECO:0000313" key="3">
    <source>
        <dbReference type="EMBL" id="MFA9459297.1"/>
    </source>
</evidence>
<dbReference type="PANTHER" id="PTHR39555:SF1">
    <property type="entry name" value="TYPE IV PILUS INNER MEMBRANE COMPONENT PILO"/>
    <property type="match status" value="1"/>
</dbReference>
<proteinExistence type="predicted"/>
<sequence length="191" mass="21580">MDIQDLDLEAALRAPDWVKAVVLLVVVALIGSAFWWFVYAPHQEAVQRMEDRVASLKARYQRKKRQVANLPALREQYQQLEKRMGRALEQLPDRSEVASLLVEVTRAGRSEGLSFELFRPAEEKPQDFYAVLPVEVEVRGSYNAMGRFLAATASLPRIVNIGDIQLSGGEGGELTMKGQARTFRYLGEEEQ</sequence>